<dbReference type="InterPro" id="IPR018228">
    <property type="entry name" value="DNase_TatD-rel_CS"/>
</dbReference>
<evidence type="ECO:0000256" key="5">
    <source>
        <dbReference type="PIRSR" id="PIRSR005902-1"/>
    </source>
</evidence>
<evidence type="ECO:0000256" key="2">
    <source>
        <dbReference type="ARBA" id="ARBA00022722"/>
    </source>
</evidence>
<dbReference type="STRING" id="1157962.A0A250WXT2"/>
<evidence type="ECO:0000256" key="1">
    <source>
        <dbReference type="ARBA" id="ARBA00009275"/>
    </source>
</evidence>
<keyword evidence="7" id="KW-1185">Reference proteome</keyword>
<dbReference type="GO" id="GO:0046872">
    <property type="term" value="F:metal ion binding"/>
    <property type="evidence" value="ECO:0007669"/>
    <property type="project" value="UniProtKB-KW"/>
</dbReference>
<dbReference type="CDD" id="cd01310">
    <property type="entry name" value="TatD_DNAse"/>
    <property type="match status" value="1"/>
</dbReference>
<dbReference type="EMBL" id="BEGY01000013">
    <property type="protein sequence ID" value="GAX75658.1"/>
    <property type="molecule type" value="Genomic_DNA"/>
</dbReference>
<keyword evidence="3 5" id="KW-0479">Metal-binding</keyword>
<comment type="similarity">
    <text evidence="1">Belongs to the metallo-dependent hydrolases superfamily. TatD-type hydrolase family.</text>
</comment>
<dbReference type="Proteomes" id="UP000232323">
    <property type="component" value="Unassembled WGS sequence"/>
</dbReference>
<evidence type="ECO:0008006" key="8">
    <source>
        <dbReference type="Google" id="ProtNLM"/>
    </source>
</evidence>
<reference evidence="6 7" key="1">
    <citation type="submission" date="2017-08" db="EMBL/GenBank/DDBJ databases">
        <title>Acidophilic green algal genome provides insights into adaptation to an acidic environment.</title>
        <authorList>
            <person name="Hirooka S."/>
            <person name="Hirose Y."/>
            <person name="Kanesaki Y."/>
            <person name="Higuchi S."/>
            <person name="Fujiwara T."/>
            <person name="Onuma R."/>
            <person name="Era A."/>
            <person name="Ohbayashi R."/>
            <person name="Uzuka A."/>
            <person name="Nozaki H."/>
            <person name="Yoshikawa H."/>
            <person name="Miyagishima S.Y."/>
        </authorList>
    </citation>
    <scope>NUCLEOTIDE SEQUENCE [LARGE SCALE GENOMIC DNA]</scope>
    <source>
        <strain evidence="6 7">NIES-2499</strain>
    </source>
</reference>
<organism evidence="6 7">
    <name type="scientific">Chlamydomonas eustigma</name>
    <dbReference type="NCBI Taxonomy" id="1157962"/>
    <lineage>
        <taxon>Eukaryota</taxon>
        <taxon>Viridiplantae</taxon>
        <taxon>Chlorophyta</taxon>
        <taxon>core chlorophytes</taxon>
        <taxon>Chlorophyceae</taxon>
        <taxon>CS clade</taxon>
        <taxon>Chlamydomonadales</taxon>
        <taxon>Chlamydomonadaceae</taxon>
        <taxon>Chlamydomonas</taxon>
    </lineage>
</organism>
<gene>
    <name evidence="6" type="ORF">CEUSTIGMA_g3102.t1</name>
</gene>
<sequence length="300" mass="32860">MAAETKTSASSQGELVKSALYRSPHPLVDIGFNFVDKSFDKARELFDRTDILERAREANVQGLIITGTSVACSLSAQQLCHSSDLGNSLHFTAGVHPHDAKSCDEGTIDQLRMLADDPKCVAIGECGLDFNRNFSPQSVQEEWFEKQVVLAKEVKKPLFMHCRDAADKFCEIIGRHMPLGVPAVVHCFTGNEAELRRFLSLDLFIGITGWVCDERPERGGAELAALLPNIPIDRLMIESDAPYLTPRSIVPSKARPSRNEPALLPHVLRAVAKATGRPEAEVAQQTSAVAERVFGVVVSE</sequence>
<comment type="caution">
    <text evidence="6">The sequence shown here is derived from an EMBL/GenBank/DDBJ whole genome shotgun (WGS) entry which is preliminary data.</text>
</comment>
<dbReference type="FunFam" id="3.20.20.140:FF:000005">
    <property type="entry name" value="TatD family hydrolase"/>
    <property type="match status" value="1"/>
</dbReference>
<dbReference type="PIRSF" id="PIRSF005902">
    <property type="entry name" value="DNase_TatD"/>
    <property type="match status" value="1"/>
</dbReference>
<dbReference type="AlphaFoldDB" id="A0A250WXT2"/>
<dbReference type="InterPro" id="IPR032466">
    <property type="entry name" value="Metal_Hydrolase"/>
</dbReference>
<evidence type="ECO:0000313" key="6">
    <source>
        <dbReference type="EMBL" id="GAX75658.1"/>
    </source>
</evidence>
<keyword evidence="2" id="KW-0540">Nuclease</keyword>
<dbReference type="PROSITE" id="PS01090">
    <property type="entry name" value="TATD_2"/>
    <property type="match status" value="1"/>
</dbReference>
<dbReference type="Pfam" id="PF01026">
    <property type="entry name" value="TatD_DNase"/>
    <property type="match status" value="1"/>
</dbReference>
<name>A0A250WXT2_9CHLO</name>
<evidence type="ECO:0000256" key="3">
    <source>
        <dbReference type="ARBA" id="ARBA00022723"/>
    </source>
</evidence>
<feature type="binding site" evidence="5">
    <location>
        <position position="125"/>
    </location>
    <ligand>
        <name>a divalent metal cation</name>
        <dbReference type="ChEBI" id="CHEBI:60240"/>
        <label>1</label>
    </ligand>
</feature>
<dbReference type="PANTHER" id="PTHR10060">
    <property type="entry name" value="TATD FAMILY DEOXYRIBONUCLEASE"/>
    <property type="match status" value="1"/>
</dbReference>
<feature type="binding site" evidence="5">
    <location>
        <position position="161"/>
    </location>
    <ligand>
        <name>a divalent metal cation</name>
        <dbReference type="ChEBI" id="CHEBI:60240"/>
        <label>2</label>
    </ligand>
</feature>
<evidence type="ECO:0000256" key="4">
    <source>
        <dbReference type="ARBA" id="ARBA00022801"/>
    </source>
</evidence>
<dbReference type="InterPro" id="IPR050891">
    <property type="entry name" value="TatD-type_Hydrolase"/>
</dbReference>
<keyword evidence="4" id="KW-0378">Hydrolase</keyword>
<evidence type="ECO:0000313" key="7">
    <source>
        <dbReference type="Proteomes" id="UP000232323"/>
    </source>
</evidence>
<dbReference type="GO" id="GO:0005829">
    <property type="term" value="C:cytosol"/>
    <property type="evidence" value="ECO:0007669"/>
    <property type="project" value="TreeGrafter"/>
</dbReference>
<feature type="binding site" evidence="5">
    <location>
        <position position="240"/>
    </location>
    <ligand>
        <name>a divalent metal cation</name>
        <dbReference type="ChEBI" id="CHEBI:60240"/>
        <label>1</label>
    </ligand>
</feature>
<dbReference type="OrthoDB" id="6079689at2759"/>
<dbReference type="PANTHER" id="PTHR10060:SF15">
    <property type="entry name" value="DEOXYRIBONUCLEASE TATDN1"/>
    <property type="match status" value="1"/>
</dbReference>
<accession>A0A250WXT2</accession>
<feature type="binding site" evidence="5">
    <location>
        <position position="186"/>
    </location>
    <ligand>
        <name>a divalent metal cation</name>
        <dbReference type="ChEBI" id="CHEBI:60240"/>
        <label>2</label>
    </ligand>
</feature>
<dbReference type="GO" id="GO:0008310">
    <property type="term" value="F:single-stranded DNA 3'-5' DNA exonuclease activity"/>
    <property type="evidence" value="ECO:0007669"/>
    <property type="project" value="TreeGrafter"/>
</dbReference>
<dbReference type="Gene3D" id="3.20.20.140">
    <property type="entry name" value="Metal-dependent hydrolases"/>
    <property type="match status" value="1"/>
</dbReference>
<dbReference type="SUPFAM" id="SSF51556">
    <property type="entry name" value="Metallo-dependent hydrolases"/>
    <property type="match status" value="1"/>
</dbReference>
<proteinExistence type="inferred from homology"/>
<dbReference type="InterPro" id="IPR001130">
    <property type="entry name" value="TatD-like"/>
</dbReference>
<protein>
    <recommendedName>
        <fullName evidence="8">TatD related DNase</fullName>
    </recommendedName>
</protein>